<dbReference type="Pfam" id="PF00069">
    <property type="entry name" value="Pkinase"/>
    <property type="match status" value="1"/>
</dbReference>
<reference evidence="4" key="1">
    <citation type="submission" date="2022-01" db="EMBL/GenBank/DDBJ databases">
        <authorList>
            <person name="King R."/>
        </authorList>
    </citation>
    <scope>NUCLEOTIDE SEQUENCE</scope>
</reference>
<dbReference type="CDD" id="cd14011">
    <property type="entry name" value="PK_SCY1_like"/>
    <property type="match status" value="1"/>
</dbReference>
<organism evidence="4 5">
    <name type="scientific">Psylliodes chrysocephalus</name>
    <dbReference type="NCBI Taxonomy" id="3402493"/>
    <lineage>
        <taxon>Eukaryota</taxon>
        <taxon>Metazoa</taxon>
        <taxon>Ecdysozoa</taxon>
        <taxon>Arthropoda</taxon>
        <taxon>Hexapoda</taxon>
        <taxon>Insecta</taxon>
        <taxon>Pterygota</taxon>
        <taxon>Neoptera</taxon>
        <taxon>Endopterygota</taxon>
        <taxon>Coleoptera</taxon>
        <taxon>Polyphaga</taxon>
        <taxon>Cucujiformia</taxon>
        <taxon>Chrysomeloidea</taxon>
        <taxon>Chrysomelidae</taxon>
        <taxon>Galerucinae</taxon>
        <taxon>Alticini</taxon>
        <taxon>Psylliodes</taxon>
    </lineage>
</organism>
<sequence>MEVFNKVMNQVSSSVHSTVSQLSGVLPGNPVTREFESSAHIASAGPGLLWKIYKGNKRSTRQEASIFVFEKRQLDRYSRSDREIILETLRKGVVRLTKIRHPKILTVQHPLEESRDSLAFAAEPVFASLANVLGHTTNMPQPANMSDYKLFDIEIKYGLLQISEGLAFLHNDVKLLHKNISSESIIINSQGAWKIFGFDFSVLNTNPANMPPSYPFEEYSPTVPPVCQPNLDYLAPECIVSLTHSSASDMFSLGMLAYTMNSPDKKCFKPIRDLHQFKSRAQELSKLSTGKMQFIPEGLREFCKLLLNGTPEVRPDAHQFVKIPFFDDVGIKTLTYLDSVLQWDNLQKSQFYKGLPETLNKLPHRVKIQRVVACLAHDLGQPAMVPFILPSLLDIAQDCSEQEFCAHILPLIKPLMTLLEPVQVLLIFLQRMELLLKLTPAGDIQRHVLPMLYRGLDADSPQIHELCLAVLPTFAGLLDHSNVKNSLLPRIKKLCLNTSTLSVRVNCLLCVGRLLEHLDKWLVIDEILPFLPQIPSREPAVLMGILGIYKLALHHKKLGITKEIIASRVLPFLIPLCIENGLSIPQFNALTTLVKEMFQIVETEHRTKLEQLNNVKDEQKMLANTMPVVSPKTKPIELDTAFSGLGLDNFVPGMNIQQKQNLAQQQESFKAFSEQPAIQPKKVDGTPKSVPKDLSSSLLDDWVSKNTTSLPTPDSQGFHKYSNATSSLMALSNAPTNQITSTNASKMFGNASRNSFNNNQMMLTSPQSPSSNSQWGSQTNWNTSLTQSNTPLMGASNFSNNNAGANQWSNSQGGNSQNWSAFDTLLPSGNGNSGKVPMNKVGVQNVPLIPSASGNSVNNNKKGLSKDDIMDFLS</sequence>
<feature type="region of interest" description="Disordered" evidence="2">
    <location>
        <begin position="666"/>
        <end position="694"/>
    </location>
</feature>
<evidence type="ECO:0000256" key="1">
    <source>
        <dbReference type="ARBA" id="ARBA00038349"/>
    </source>
</evidence>
<dbReference type="GO" id="GO:0004672">
    <property type="term" value="F:protein kinase activity"/>
    <property type="evidence" value="ECO:0007669"/>
    <property type="project" value="InterPro"/>
</dbReference>
<evidence type="ECO:0000259" key="3">
    <source>
        <dbReference type="PROSITE" id="PS50011"/>
    </source>
</evidence>
<feature type="compositionally biased region" description="Basic and acidic residues" evidence="2">
    <location>
        <begin position="864"/>
        <end position="874"/>
    </location>
</feature>
<evidence type="ECO:0000313" key="4">
    <source>
        <dbReference type="EMBL" id="CAH1109380.1"/>
    </source>
</evidence>
<name>A0A9P0CZS6_9CUCU</name>
<feature type="compositionally biased region" description="Polar residues" evidence="2">
    <location>
        <begin position="852"/>
        <end position="862"/>
    </location>
</feature>
<dbReference type="FunFam" id="1.25.10.10:FF:000189">
    <property type="entry name" value="SCY1-like pseudokinase 2"/>
    <property type="match status" value="1"/>
</dbReference>
<dbReference type="Gene3D" id="1.10.510.10">
    <property type="entry name" value="Transferase(Phosphotransferase) domain 1"/>
    <property type="match status" value="1"/>
</dbReference>
<proteinExistence type="inferred from homology"/>
<dbReference type="EMBL" id="OV651816">
    <property type="protein sequence ID" value="CAH1109380.1"/>
    <property type="molecule type" value="Genomic_DNA"/>
</dbReference>
<dbReference type="AlphaFoldDB" id="A0A9P0CZS6"/>
<dbReference type="GO" id="GO:0005524">
    <property type="term" value="F:ATP binding"/>
    <property type="evidence" value="ECO:0007669"/>
    <property type="project" value="InterPro"/>
</dbReference>
<dbReference type="InterPro" id="IPR011009">
    <property type="entry name" value="Kinase-like_dom_sf"/>
</dbReference>
<keyword evidence="5" id="KW-1185">Reference proteome</keyword>
<evidence type="ECO:0000256" key="2">
    <source>
        <dbReference type="SAM" id="MobiDB-lite"/>
    </source>
</evidence>
<protein>
    <recommendedName>
        <fullName evidence="3">Protein kinase domain-containing protein</fullName>
    </recommendedName>
</protein>
<feature type="domain" description="Protein kinase" evidence="3">
    <location>
        <begin position="38"/>
        <end position="326"/>
    </location>
</feature>
<dbReference type="InterPro" id="IPR016024">
    <property type="entry name" value="ARM-type_fold"/>
</dbReference>
<dbReference type="PROSITE" id="PS50011">
    <property type="entry name" value="PROTEIN_KINASE_DOM"/>
    <property type="match status" value="1"/>
</dbReference>
<dbReference type="InterPro" id="IPR011989">
    <property type="entry name" value="ARM-like"/>
</dbReference>
<feature type="compositionally biased region" description="Polar residues" evidence="2">
    <location>
        <begin position="747"/>
        <end position="791"/>
    </location>
</feature>
<dbReference type="SUPFAM" id="SSF48371">
    <property type="entry name" value="ARM repeat"/>
    <property type="match status" value="1"/>
</dbReference>
<gene>
    <name evidence="4" type="ORF">PSYICH_LOCUS9852</name>
</gene>
<accession>A0A9P0CZS6</accession>
<dbReference type="Gene3D" id="1.25.10.10">
    <property type="entry name" value="Leucine-rich Repeat Variant"/>
    <property type="match status" value="1"/>
</dbReference>
<feature type="region of interest" description="Disordered" evidence="2">
    <location>
        <begin position="747"/>
        <end position="874"/>
    </location>
</feature>
<dbReference type="PANTHER" id="PTHR12984">
    <property type="entry name" value="SCY1-RELATED S/T PROTEIN KINASE-LIKE"/>
    <property type="match status" value="1"/>
</dbReference>
<feature type="compositionally biased region" description="Low complexity" evidence="2">
    <location>
        <begin position="794"/>
        <end position="821"/>
    </location>
</feature>
<dbReference type="PANTHER" id="PTHR12984:SF6">
    <property type="entry name" value="SCY1-LIKE PROTEIN 2"/>
    <property type="match status" value="1"/>
</dbReference>
<dbReference type="InterPro" id="IPR000719">
    <property type="entry name" value="Prot_kinase_dom"/>
</dbReference>
<dbReference type="FunFam" id="3.30.200.20:FF:000179">
    <property type="entry name" value="SCY1 like pseudokinase 2"/>
    <property type="match status" value="1"/>
</dbReference>
<evidence type="ECO:0000313" key="5">
    <source>
        <dbReference type="Proteomes" id="UP001153636"/>
    </source>
</evidence>
<dbReference type="Proteomes" id="UP001153636">
    <property type="component" value="Chromosome 4"/>
</dbReference>
<dbReference type="SUPFAM" id="SSF56112">
    <property type="entry name" value="Protein kinase-like (PK-like)"/>
    <property type="match status" value="1"/>
</dbReference>
<dbReference type="InterPro" id="IPR051177">
    <property type="entry name" value="CIK-Related_Protein"/>
</dbReference>
<dbReference type="Gene3D" id="3.30.200.20">
    <property type="entry name" value="Phosphorylase Kinase, domain 1"/>
    <property type="match status" value="1"/>
</dbReference>
<dbReference type="OrthoDB" id="79687at2759"/>
<comment type="similarity">
    <text evidence="1">Belongs to the protein kinase superfamily.</text>
</comment>
<dbReference type="SMART" id="SM00220">
    <property type="entry name" value="S_TKc"/>
    <property type="match status" value="1"/>
</dbReference>